<evidence type="ECO:0000313" key="3">
    <source>
        <dbReference type="Proteomes" id="UP000075243"/>
    </source>
</evidence>
<organism evidence="2 3">
    <name type="scientific">Cajanus cajan</name>
    <name type="common">Pigeon pea</name>
    <name type="synonym">Cajanus indicus</name>
    <dbReference type="NCBI Taxonomy" id="3821"/>
    <lineage>
        <taxon>Eukaryota</taxon>
        <taxon>Viridiplantae</taxon>
        <taxon>Streptophyta</taxon>
        <taxon>Embryophyta</taxon>
        <taxon>Tracheophyta</taxon>
        <taxon>Spermatophyta</taxon>
        <taxon>Magnoliopsida</taxon>
        <taxon>eudicotyledons</taxon>
        <taxon>Gunneridae</taxon>
        <taxon>Pentapetalae</taxon>
        <taxon>rosids</taxon>
        <taxon>fabids</taxon>
        <taxon>Fabales</taxon>
        <taxon>Fabaceae</taxon>
        <taxon>Papilionoideae</taxon>
        <taxon>50 kb inversion clade</taxon>
        <taxon>NPAAA clade</taxon>
        <taxon>indigoferoid/millettioid clade</taxon>
        <taxon>Phaseoleae</taxon>
        <taxon>Cajanus</taxon>
    </lineage>
</organism>
<keyword evidence="3" id="KW-1185">Reference proteome</keyword>
<accession>A0A151QS23</accession>
<feature type="non-terminal residue" evidence="2">
    <location>
        <position position="1"/>
    </location>
</feature>
<dbReference type="InterPro" id="IPR025476">
    <property type="entry name" value="Helitron_helicase-like"/>
</dbReference>
<gene>
    <name evidence="2" type="ORF">KK1_046064</name>
</gene>
<name>A0A151QS23_CAJCA</name>
<evidence type="ECO:0000313" key="2">
    <source>
        <dbReference type="EMBL" id="KYP33117.1"/>
    </source>
</evidence>
<dbReference type="Gramene" id="C.cajan_43080.t">
    <property type="protein sequence ID" value="C.cajan_43080.t"/>
    <property type="gene ID" value="C.cajan_43080"/>
</dbReference>
<dbReference type="PANTHER" id="PTHR45786">
    <property type="entry name" value="DNA BINDING PROTEIN-LIKE"/>
    <property type="match status" value="1"/>
</dbReference>
<evidence type="ECO:0000259" key="1">
    <source>
        <dbReference type="Pfam" id="PF14214"/>
    </source>
</evidence>
<dbReference type="Proteomes" id="UP000075243">
    <property type="component" value="Unassembled WGS sequence"/>
</dbReference>
<dbReference type="PANTHER" id="PTHR45786:SF74">
    <property type="entry name" value="ATP-DEPENDENT DNA HELICASE"/>
    <property type="match status" value="1"/>
</dbReference>
<reference evidence="2" key="1">
    <citation type="journal article" date="2012" name="Nat. Biotechnol.">
        <title>Draft genome sequence of pigeonpea (Cajanus cajan), an orphan legume crop of resource-poor farmers.</title>
        <authorList>
            <person name="Varshney R.K."/>
            <person name="Chen W."/>
            <person name="Li Y."/>
            <person name="Bharti A.K."/>
            <person name="Saxena R.K."/>
            <person name="Schlueter J.A."/>
            <person name="Donoghue M.T."/>
            <person name="Azam S."/>
            <person name="Fan G."/>
            <person name="Whaley A.M."/>
            <person name="Farmer A.D."/>
            <person name="Sheridan J."/>
            <person name="Iwata A."/>
            <person name="Tuteja R."/>
            <person name="Penmetsa R.V."/>
            <person name="Wu W."/>
            <person name="Upadhyaya H.D."/>
            <person name="Yang S.P."/>
            <person name="Shah T."/>
            <person name="Saxena K.B."/>
            <person name="Michael T."/>
            <person name="McCombie W.R."/>
            <person name="Yang B."/>
            <person name="Zhang G."/>
            <person name="Yang H."/>
            <person name="Wang J."/>
            <person name="Spillane C."/>
            <person name="Cook D.R."/>
            <person name="May G.D."/>
            <person name="Xu X."/>
            <person name="Jackson S.A."/>
        </authorList>
    </citation>
    <scope>NUCLEOTIDE SEQUENCE [LARGE SCALE GENOMIC DNA]</scope>
</reference>
<dbReference type="EMBL" id="KQ484986">
    <property type="protein sequence ID" value="KYP33117.1"/>
    <property type="molecule type" value="Genomic_DNA"/>
</dbReference>
<dbReference type="OMA" id="HETHVAY"/>
<dbReference type="STRING" id="3821.A0A151QS23"/>
<dbReference type="Pfam" id="PF14214">
    <property type="entry name" value="Helitron_like_N"/>
    <property type="match status" value="1"/>
</dbReference>
<dbReference type="AlphaFoldDB" id="A0A151QS23"/>
<sequence length="214" mass="25023">HTSFIPLQHPLLFPYGGDGFKEDISIRDSTFGGQSRTRVRVTLREWVERHIESRNILNARRLFQQFVVDAYTMVESQILSFIRNNQKTIRSDVLNGLQEVVGKDEIDPSFIEKCVILPPSFTGGMRYMFNNCQDAMTICKRFGYPNLFITITCDANWSEIRDFVIERGLTASDRLDIVCRVFKMKLDELMNDFNSYILKFFWIIFGTSTFFHAR</sequence>
<feature type="domain" description="Helitron helicase-like" evidence="1">
    <location>
        <begin position="49"/>
        <end position="194"/>
    </location>
</feature>
<proteinExistence type="predicted"/>
<protein>
    <recommendedName>
        <fullName evidence="1">Helitron helicase-like domain-containing protein</fullName>
    </recommendedName>
</protein>